<evidence type="ECO:0000313" key="2">
    <source>
        <dbReference type="EMBL" id="TFY51405.1"/>
    </source>
</evidence>
<name>A0A4Y9XMT6_9AGAM</name>
<organism evidence="2 3">
    <name type="scientific">Dentipellis fragilis</name>
    <dbReference type="NCBI Taxonomy" id="205917"/>
    <lineage>
        <taxon>Eukaryota</taxon>
        <taxon>Fungi</taxon>
        <taxon>Dikarya</taxon>
        <taxon>Basidiomycota</taxon>
        <taxon>Agaricomycotina</taxon>
        <taxon>Agaricomycetes</taxon>
        <taxon>Russulales</taxon>
        <taxon>Hericiaceae</taxon>
        <taxon>Dentipellis</taxon>
    </lineage>
</organism>
<keyword evidence="3" id="KW-1185">Reference proteome</keyword>
<comment type="caution">
    <text evidence="2">The sequence shown here is derived from an EMBL/GenBank/DDBJ whole genome shotgun (WGS) entry which is preliminary data.</text>
</comment>
<dbReference type="AlphaFoldDB" id="A0A4Y9XMT6"/>
<feature type="region of interest" description="Disordered" evidence="1">
    <location>
        <begin position="475"/>
        <end position="499"/>
    </location>
</feature>
<reference evidence="2 3" key="1">
    <citation type="submission" date="2019-02" db="EMBL/GenBank/DDBJ databases">
        <title>Genome sequencing of the rare red list fungi Dentipellis fragilis.</title>
        <authorList>
            <person name="Buettner E."/>
            <person name="Kellner H."/>
        </authorList>
    </citation>
    <scope>NUCLEOTIDE SEQUENCE [LARGE SCALE GENOMIC DNA]</scope>
    <source>
        <strain evidence="2 3">DSM 105465</strain>
    </source>
</reference>
<dbReference type="Proteomes" id="UP000298327">
    <property type="component" value="Unassembled WGS sequence"/>
</dbReference>
<feature type="compositionally biased region" description="Polar residues" evidence="1">
    <location>
        <begin position="644"/>
        <end position="653"/>
    </location>
</feature>
<dbReference type="EMBL" id="SEOQ01001525">
    <property type="protein sequence ID" value="TFY51405.1"/>
    <property type="molecule type" value="Genomic_DNA"/>
</dbReference>
<feature type="compositionally biased region" description="Pro residues" evidence="1">
    <location>
        <begin position="668"/>
        <end position="680"/>
    </location>
</feature>
<evidence type="ECO:0000313" key="3">
    <source>
        <dbReference type="Proteomes" id="UP000298327"/>
    </source>
</evidence>
<evidence type="ECO:0000256" key="1">
    <source>
        <dbReference type="SAM" id="MobiDB-lite"/>
    </source>
</evidence>
<gene>
    <name evidence="2" type="ORF">EVG20_g11015</name>
</gene>
<protein>
    <submittedName>
        <fullName evidence="2">Uncharacterized protein</fullName>
    </submittedName>
</protein>
<accession>A0A4Y9XMT6</accession>
<proteinExistence type="predicted"/>
<feature type="region of interest" description="Disordered" evidence="1">
    <location>
        <begin position="610"/>
        <end position="680"/>
    </location>
</feature>
<feature type="region of interest" description="Disordered" evidence="1">
    <location>
        <begin position="46"/>
        <end position="118"/>
    </location>
</feature>
<feature type="compositionally biased region" description="Basic and acidic residues" evidence="1">
    <location>
        <begin position="72"/>
        <end position="92"/>
    </location>
</feature>
<sequence>IDCGVFSAHEADKKHTQIQRDADALQILAPALALAGNVVQQGRACGRADRDAGTGAGSEKANREQPPFNFKEALHPRMEQRRAQSLEPEARTLCRSAPRPRPTPSYPRRRGNTTHGRGPRLSFALLVQSLPALPRPPARTCAFFASRQLTVLSRIRALTFNSSARTLWAANGKTSASVRCAIHGHGVPLSSASHTVPRPPSPPLSPMSARGSWLAAQSGVRSRVRSRVHGLVDLWTCGRAHSPPTQCLPNADVGARFPRAHLRGALKLGPPVDVDVDELLYSSCACRWALGFGLGQLQLGSSSRRRRHDGPWIGVPHAAQLLHHTYSNLQLQVALSPVEQDRSRAAGSTSTPIARARVHNARRARVVRLKTPSKVQMRAVHTPTSHARARTPFLAITSTTQHSSQLGTRAEPEWKTRAAIGVLTVATTMTCYTATSHNPRSLPWPMLMLISRSSRPRPRPGPYALTGIRLLDKLPVLTSPSPSPSPPSQRHRRIEQTRPAPVPICIPSRAIRNAADFDVCRTTTNVNITATSGHPGIHTSDPTYTHARRRALQLVTACTWLATVSAVSGLYRSLLTPGTLSVSLSLSLSLSISTSVTSDPQPPIQIAIPTRAHHDQVPPSPRPSSRSTFAISAPRRLKVKLRPASSSIASTGTIKPANAHARRSPSRPQSPSPMAHHPPPCPMFRFSIPGIPSSPCAGFRSAHIPPCSRACEPLDKATELSNRNRNGTGTGIPDIEYWRTGMLR</sequence>
<feature type="region of interest" description="Disordered" evidence="1">
    <location>
        <begin position="189"/>
        <end position="209"/>
    </location>
</feature>
<feature type="non-terminal residue" evidence="2">
    <location>
        <position position="1"/>
    </location>
</feature>